<dbReference type="InterPro" id="IPR000086">
    <property type="entry name" value="NUDIX_hydrolase_dom"/>
</dbReference>
<feature type="transmembrane region" description="Helical" evidence="2">
    <location>
        <begin position="79"/>
        <end position="98"/>
    </location>
</feature>
<comment type="caution">
    <text evidence="4">The sequence shown here is derived from an EMBL/GenBank/DDBJ whole genome shotgun (WGS) entry which is preliminary data.</text>
</comment>
<keyword evidence="2" id="KW-0472">Membrane</keyword>
<organism evidence="4 5">
    <name type="scientific">Friedmanniomyces simplex</name>
    <dbReference type="NCBI Taxonomy" id="329884"/>
    <lineage>
        <taxon>Eukaryota</taxon>
        <taxon>Fungi</taxon>
        <taxon>Dikarya</taxon>
        <taxon>Ascomycota</taxon>
        <taxon>Pezizomycotina</taxon>
        <taxon>Dothideomycetes</taxon>
        <taxon>Dothideomycetidae</taxon>
        <taxon>Mycosphaerellales</taxon>
        <taxon>Teratosphaeriaceae</taxon>
        <taxon>Friedmanniomyces</taxon>
    </lineage>
</organism>
<keyword evidence="2" id="KW-1133">Transmembrane helix</keyword>
<reference evidence="4 5" key="1">
    <citation type="submission" date="2017-03" db="EMBL/GenBank/DDBJ databases">
        <title>Genomes of endolithic fungi from Antarctica.</title>
        <authorList>
            <person name="Coleine C."/>
            <person name="Masonjones S."/>
            <person name="Stajich J.E."/>
        </authorList>
    </citation>
    <scope>NUCLEOTIDE SEQUENCE [LARGE SCALE GENOMIC DNA]</scope>
    <source>
        <strain evidence="4 5">CCFEE 5184</strain>
    </source>
</reference>
<evidence type="ECO:0000256" key="1">
    <source>
        <dbReference type="ARBA" id="ARBA00022801"/>
    </source>
</evidence>
<keyword evidence="5" id="KW-1185">Reference proteome</keyword>
<accession>A0A4U0WH90</accession>
<evidence type="ECO:0000313" key="5">
    <source>
        <dbReference type="Proteomes" id="UP000309340"/>
    </source>
</evidence>
<evidence type="ECO:0000256" key="2">
    <source>
        <dbReference type="SAM" id="Phobius"/>
    </source>
</evidence>
<dbReference type="CDD" id="cd02883">
    <property type="entry name" value="NUDIX_Hydrolase"/>
    <property type="match status" value="1"/>
</dbReference>
<dbReference type="Gene3D" id="3.90.79.10">
    <property type="entry name" value="Nucleoside Triphosphate Pyrophosphohydrolase"/>
    <property type="match status" value="1"/>
</dbReference>
<dbReference type="Pfam" id="PF00293">
    <property type="entry name" value="NUDIX"/>
    <property type="match status" value="1"/>
</dbReference>
<dbReference type="SUPFAM" id="SSF55811">
    <property type="entry name" value="Nudix"/>
    <property type="match status" value="1"/>
</dbReference>
<dbReference type="EMBL" id="NAJQ01001125">
    <property type="protein sequence ID" value="TKA62121.1"/>
    <property type="molecule type" value="Genomic_DNA"/>
</dbReference>
<feature type="domain" description="Nudix hydrolase" evidence="3">
    <location>
        <begin position="340"/>
        <end position="414"/>
    </location>
</feature>
<evidence type="ECO:0000259" key="3">
    <source>
        <dbReference type="Pfam" id="PF00293"/>
    </source>
</evidence>
<evidence type="ECO:0000313" key="4">
    <source>
        <dbReference type="EMBL" id="TKA62121.1"/>
    </source>
</evidence>
<keyword evidence="2" id="KW-0812">Transmembrane</keyword>
<protein>
    <recommendedName>
        <fullName evidence="3">Nudix hydrolase domain-containing protein</fullName>
    </recommendedName>
</protein>
<dbReference type="PROSITE" id="PS00893">
    <property type="entry name" value="NUDIX_BOX"/>
    <property type="match status" value="1"/>
</dbReference>
<dbReference type="InterPro" id="IPR015797">
    <property type="entry name" value="NUDIX_hydrolase-like_dom_sf"/>
</dbReference>
<sequence length="541" mass="58902">MTGHVANNLLAALGRRANMMPIVRLLCGRMPAQNTPAWPGLPFSVTYLATATTPSSSGTADQHPVASSVAQESAALSPGLWALILSLLLLGLLFGLIAHAQHLLVAKRDSTLESLAAAREALAASERAARADRASRAALAEERAELYAAALRRIGELEKQVGELQSPTPPPKPVYTDAATNTAVLAPPPASKAAATNTEVLQPTAAESETLAKTFEDALKAQKDAAAVQLAQVYRDTTQALKARSGVRARAKLDMRYRAGIRAGLSAAGLPTNGTAFQRAEQAGIAPRPNPPPPGVQLDQDGVSTELASSFKEWVYHWAQVTASPPIHANFPSEKLTIGAGVAIFHLASERVVLCYHSRDKYWFLPKGRRNANEATTSAAEREGFEESGYKNRLLPLPMKHRQTEDSDKGYQHFVTEPLWTQLLPLTATSQYMLFWYAAETVPWDVEDESGCVYRAPDPFPAGMTIRQRIAMDDTTGDDAKQGVYEPVRHEGTGVDEEELMYKSYLLPIAEARRKLKGSVMEDVIWRGWEGVRLRMEMEEG</sequence>
<proteinExistence type="predicted"/>
<dbReference type="GO" id="GO:0016787">
    <property type="term" value="F:hydrolase activity"/>
    <property type="evidence" value="ECO:0007669"/>
    <property type="project" value="UniProtKB-KW"/>
</dbReference>
<dbReference type="Proteomes" id="UP000309340">
    <property type="component" value="Unassembled WGS sequence"/>
</dbReference>
<gene>
    <name evidence="4" type="ORF">B0A55_11492</name>
</gene>
<dbReference type="OrthoDB" id="10259236at2759"/>
<dbReference type="InterPro" id="IPR020084">
    <property type="entry name" value="NUDIX_hydrolase_CS"/>
</dbReference>
<keyword evidence="1" id="KW-0378">Hydrolase</keyword>
<name>A0A4U0WH90_9PEZI</name>
<dbReference type="AlphaFoldDB" id="A0A4U0WH90"/>